<name>A0A7K0D6J5_9NOCA</name>
<comment type="caution">
    <text evidence="2">The sequence shown here is derived from an EMBL/GenBank/DDBJ whole genome shotgun (WGS) entry which is preliminary data.</text>
</comment>
<sequence length="99" mass="11005">MSGQLAVGGRRELSTSVVLAGAESERAEAYSSYVAYCGEYRLEADVVVHTLRMSLFPNWVGVEQRRRAELIGNRLVLATPPTVVGERVLVNRLDWVRAE</sequence>
<feature type="domain" description="Lipocalin-like" evidence="1">
    <location>
        <begin position="1"/>
        <end position="80"/>
    </location>
</feature>
<evidence type="ECO:0000259" key="1">
    <source>
        <dbReference type="Pfam" id="PF13924"/>
    </source>
</evidence>
<organism evidence="2 3">
    <name type="scientific">Nocardia macrotermitis</name>
    <dbReference type="NCBI Taxonomy" id="2585198"/>
    <lineage>
        <taxon>Bacteria</taxon>
        <taxon>Bacillati</taxon>
        <taxon>Actinomycetota</taxon>
        <taxon>Actinomycetes</taxon>
        <taxon>Mycobacteriales</taxon>
        <taxon>Nocardiaceae</taxon>
        <taxon>Nocardia</taxon>
    </lineage>
</organism>
<dbReference type="AlphaFoldDB" id="A0A7K0D6J5"/>
<dbReference type="Proteomes" id="UP000438448">
    <property type="component" value="Unassembled WGS sequence"/>
</dbReference>
<dbReference type="Pfam" id="PF13924">
    <property type="entry name" value="Lipocalin_5"/>
    <property type="match status" value="1"/>
</dbReference>
<keyword evidence="3" id="KW-1185">Reference proteome</keyword>
<evidence type="ECO:0000313" key="2">
    <source>
        <dbReference type="EMBL" id="MQY20942.1"/>
    </source>
</evidence>
<dbReference type="EMBL" id="WEGK01000008">
    <property type="protein sequence ID" value="MQY20942.1"/>
    <property type="molecule type" value="Genomic_DNA"/>
</dbReference>
<evidence type="ECO:0000313" key="3">
    <source>
        <dbReference type="Proteomes" id="UP000438448"/>
    </source>
</evidence>
<proteinExistence type="predicted"/>
<accession>A0A7K0D6J5</accession>
<reference evidence="2 3" key="1">
    <citation type="submission" date="2019-10" db="EMBL/GenBank/DDBJ databases">
        <title>Nocardia macrotermitis sp. nov. and Nocardia aurantia sp. nov., isolated from the gut of fungus growing-termite Macrotermes natalensis.</title>
        <authorList>
            <person name="Benndorf R."/>
            <person name="Schwitalla J."/>
            <person name="Martin K."/>
            <person name="De Beer W."/>
            <person name="Kaster A.-K."/>
            <person name="Vollmers J."/>
            <person name="Poulsen M."/>
            <person name="Beemelmanns C."/>
        </authorList>
    </citation>
    <scope>NUCLEOTIDE SEQUENCE [LARGE SCALE GENOMIC DNA]</scope>
    <source>
        <strain evidence="2 3">RB20</strain>
    </source>
</reference>
<protein>
    <recommendedName>
        <fullName evidence="1">Lipocalin-like domain-containing protein</fullName>
    </recommendedName>
</protein>
<dbReference type="InterPro" id="IPR024311">
    <property type="entry name" value="Lipocalin-like"/>
</dbReference>
<gene>
    <name evidence="2" type="ORF">NRB20_40510</name>
</gene>